<dbReference type="STRING" id="1742973.COMA2_240034"/>
<dbReference type="CDD" id="cd03457">
    <property type="entry name" value="intradiol_dioxygenase_like"/>
    <property type="match status" value="1"/>
</dbReference>
<keyword evidence="3" id="KW-1185">Reference proteome</keyword>
<dbReference type="InterPro" id="IPR000627">
    <property type="entry name" value="Intradiol_dOase_C"/>
</dbReference>
<dbReference type="AlphaFoldDB" id="A0A0S4LKT9"/>
<evidence type="ECO:0000313" key="2">
    <source>
        <dbReference type="EMBL" id="CUS36566.1"/>
    </source>
</evidence>
<evidence type="ECO:0000313" key="3">
    <source>
        <dbReference type="Proteomes" id="UP000198736"/>
    </source>
</evidence>
<dbReference type="PROSITE" id="PS51257">
    <property type="entry name" value="PROKAR_LIPOPROTEIN"/>
    <property type="match status" value="1"/>
</dbReference>
<organism evidence="2 3">
    <name type="scientific">Candidatus Nitrospira nitrificans</name>
    <dbReference type="NCBI Taxonomy" id="1742973"/>
    <lineage>
        <taxon>Bacteria</taxon>
        <taxon>Pseudomonadati</taxon>
        <taxon>Nitrospirota</taxon>
        <taxon>Nitrospiria</taxon>
        <taxon>Nitrospirales</taxon>
        <taxon>Nitrospiraceae</taxon>
        <taxon>Nitrospira</taxon>
    </lineage>
</organism>
<sequence length="241" mass="27119">MKKNDEQIGLFLSRRHAMVLLGATGAVWLMGCHRSQAATGVSSSPCVVRPKQTEGPYFVDERLHRSDIRSDPANGRIKAGTPLTLTLQVMRLNSNGCFPLPGAQVDLWQCDAEGVYSDVDDPSFNTLGQQFLRGYQVTNTRGEAQFLTIYPGWYPIRTVHIHFKVRTAAIAGRHFEFTSQLYFPDELTDRVHTALPYSSKGRRRVRNPRDFIFRDGGDQLLLQLSETHDGYAATFPIGLQF</sequence>
<dbReference type="InterPro" id="IPR015889">
    <property type="entry name" value="Intradiol_dOase_core"/>
</dbReference>
<keyword evidence="2" id="KW-0560">Oxidoreductase</keyword>
<keyword evidence="2" id="KW-0223">Dioxygenase</keyword>
<feature type="domain" description="Intradiol ring-cleavage dioxygenases" evidence="1">
    <location>
        <begin position="54"/>
        <end position="185"/>
    </location>
</feature>
<dbReference type="EMBL" id="CZPZ01000017">
    <property type="protein sequence ID" value="CUS36566.1"/>
    <property type="molecule type" value="Genomic_DNA"/>
</dbReference>
<gene>
    <name evidence="2" type="ORF">COMA2_240034</name>
</gene>
<dbReference type="Pfam" id="PF00775">
    <property type="entry name" value="Dioxygenase_C"/>
    <property type="match status" value="1"/>
</dbReference>
<protein>
    <submittedName>
        <fullName evidence="2">Intradiol ring-cleavage dioxygenase</fullName>
    </submittedName>
</protein>
<name>A0A0S4LKT9_9BACT</name>
<dbReference type="Gene3D" id="2.60.130.10">
    <property type="entry name" value="Aromatic compound dioxygenase"/>
    <property type="match status" value="1"/>
</dbReference>
<accession>A0A0S4LKT9</accession>
<proteinExistence type="predicted"/>
<dbReference type="GO" id="GO:0016702">
    <property type="term" value="F:oxidoreductase activity, acting on single donors with incorporation of molecular oxygen, incorporation of two atoms of oxygen"/>
    <property type="evidence" value="ECO:0007669"/>
    <property type="project" value="InterPro"/>
</dbReference>
<evidence type="ECO:0000259" key="1">
    <source>
        <dbReference type="Pfam" id="PF00775"/>
    </source>
</evidence>
<dbReference type="PANTHER" id="PTHR34315:SF1">
    <property type="entry name" value="INTRADIOL RING-CLEAVAGE DIOXYGENASES DOMAIN-CONTAINING PROTEIN-RELATED"/>
    <property type="match status" value="1"/>
</dbReference>
<dbReference type="SUPFAM" id="SSF49482">
    <property type="entry name" value="Aromatic compound dioxygenase"/>
    <property type="match status" value="1"/>
</dbReference>
<dbReference type="OrthoDB" id="9805815at2"/>
<dbReference type="PANTHER" id="PTHR34315">
    <property type="match status" value="1"/>
</dbReference>
<dbReference type="Proteomes" id="UP000198736">
    <property type="component" value="Unassembled WGS sequence"/>
</dbReference>
<dbReference type="GO" id="GO:0008199">
    <property type="term" value="F:ferric iron binding"/>
    <property type="evidence" value="ECO:0007669"/>
    <property type="project" value="InterPro"/>
</dbReference>
<reference evidence="3" key="1">
    <citation type="submission" date="2015-10" db="EMBL/GenBank/DDBJ databases">
        <authorList>
            <person name="Luecker S."/>
            <person name="Luecker S."/>
        </authorList>
    </citation>
    <scope>NUCLEOTIDE SEQUENCE [LARGE SCALE GENOMIC DNA]</scope>
</reference>
<dbReference type="RefSeq" id="WP_090898168.1">
    <property type="nucleotide sequence ID" value="NZ_CZPZ01000017.1"/>
</dbReference>